<dbReference type="PANTHER" id="PTHR47481:SF34">
    <property type="entry name" value="CCHC-TYPE DOMAIN-CONTAINING PROTEIN"/>
    <property type="match status" value="1"/>
</dbReference>
<name>A0AAE0ADS9_9ROSI</name>
<dbReference type="Proteomes" id="UP001281410">
    <property type="component" value="Unassembled WGS sequence"/>
</dbReference>
<protein>
    <recommendedName>
        <fullName evidence="3">UBN2_3 domain-containing protein</fullName>
    </recommendedName>
</protein>
<organism evidence="1 2">
    <name type="scientific">Dipteronia sinensis</name>
    <dbReference type="NCBI Taxonomy" id="43782"/>
    <lineage>
        <taxon>Eukaryota</taxon>
        <taxon>Viridiplantae</taxon>
        <taxon>Streptophyta</taxon>
        <taxon>Embryophyta</taxon>
        <taxon>Tracheophyta</taxon>
        <taxon>Spermatophyta</taxon>
        <taxon>Magnoliopsida</taxon>
        <taxon>eudicotyledons</taxon>
        <taxon>Gunneridae</taxon>
        <taxon>Pentapetalae</taxon>
        <taxon>rosids</taxon>
        <taxon>malvids</taxon>
        <taxon>Sapindales</taxon>
        <taxon>Sapindaceae</taxon>
        <taxon>Hippocastanoideae</taxon>
        <taxon>Acereae</taxon>
        <taxon>Dipteronia</taxon>
    </lineage>
</organism>
<comment type="caution">
    <text evidence="1">The sequence shown here is derived from an EMBL/GenBank/DDBJ whole genome shotgun (WGS) entry which is preliminary data.</text>
</comment>
<proteinExistence type="predicted"/>
<sequence length="140" mass="15585">MEILVLPILQNSDLYSILDGSDPCPPKTLPDDLPNPAFQTWVTRDRTCKIWLHAALSDSVLPYTVGCATAKILWKGSNSMMQYLEQMKSIADGLAAAGAPLDDLDLIAHTLRVYHQNLTHWNLNSTFALNQSIQKLSMVF</sequence>
<accession>A0AAE0ADS9</accession>
<dbReference type="EMBL" id="JANJYJ010000005">
    <property type="protein sequence ID" value="KAK3211375.1"/>
    <property type="molecule type" value="Genomic_DNA"/>
</dbReference>
<evidence type="ECO:0008006" key="3">
    <source>
        <dbReference type="Google" id="ProtNLM"/>
    </source>
</evidence>
<evidence type="ECO:0000313" key="1">
    <source>
        <dbReference type="EMBL" id="KAK3211375.1"/>
    </source>
</evidence>
<keyword evidence="2" id="KW-1185">Reference proteome</keyword>
<dbReference type="AlphaFoldDB" id="A0AAE0ADS9"/>
<gene>
    <name evidence="1" type="ORF">Dsin_016081</name>
</gene>
<dbReference type="PANTHER" id="PTHR47481">
    <property type="match status" value="1"/>
</dbReference>
<evidence type="ECO:0000313" key="2">
    <source>
        <dbReference type="Proteomes" id="UP001281410"/>
    </source>
</evidence>
<reference evidence="1" key="1">
    <citation type="journal article" date="2023" name="Plant J.">
        <title>Genome sequences and population genomics provide insights into the demographic history, inbreeding, and mutation load of two 'living fossil' tree species of Dipteronia.</title>
        <authorList>
            <person name="Feng Y."/>
            <person name="Comes H.P."/>
            <person name="Chen J."/>
            <person name="Zhu S."/>
            <person name="Lu R."/>
            <person name="Zhang X."/>
            <person name="Li P."/>
            <person name="Qiu J."/>
            <person name="Olsen K.M."/>
            <person name="Qiu Y."/>
        </authorList>
    </citation>
    <scope>NUCLEOTIDE SEQUENCE</scope>
    <source>
        <strain evidence="1">NBL</strain>
    </source>
</reference>